<proteinExistence type="predicted"/>
<dbReference type="RefSeq" id="WP_147799665.1">
    <property type="nucleotide sequence ID" value="NZ_VPFL01000009.1"/>
</dbReference>
<dbReference type="Proteomes" id="UP000321201">
    <property type="component" value="Unassembled WGS sequence"/>
</dbReference>
<dbReference type="InParanoid" id="A0A5C7ETC8"/>
<reference evidence="1 2" key="1">
    <citation type="submission" date="2019-08" db="EMBL/GenBank/DDBJ databases">
        <title>Pelomicrobium methylotrophicum gen. nov., sp. nov. a moderately thermophilic, facultatively anaerobic, lithoautotrophic and methylotrophic bacterium isolated from a terrestrial mud volcano.</title>
        <authorList>
            <person name="Slobodkina G.B."/>
            <person name="Merkel A.Y."/>
            <person name="Slobodkin A.I."/>
        </authorList>
    </citation>
    <scope>NUCLEOTIDE SEQUENCE [LARGE SCALE GENOMIC DNA]</scope>
    <source>
        <strain evidence="1 2">SM250</strain>
    </source>
</reference>
<sequence length="69" mass="7560">MARERKAVDAATPATVRLMVRTVAALGNQPRYRANLGPFTREPKVVVVERWQAEALRADPMLEVAEAGG</sequence>
<gene>
    <name evidence="1" type="ORF">FR698_07945</name>
</gene>
<keyword evidence="2" id="KW-1185">Reference proteome</keyword>
<evidence type="ECO:0000313" key="1">
    <source>
        <dbReference type="EMBL" id="TXF11925.1"/>
    </source>
</evidence>
<dbReference type="EMBL" id="VPFL01000009">
    <property type="protein sequence ID" value="TXF11925.1"/>
    <property type="molecule type" value="Genomic_DNA"/>
</dbReference>
<organism evidence="1 2">
    <name type="scientific">Pelomicrobium methylotrophicum</name>
    <dbReference type="NCBI Taxonomy" id="2602750"/>
    <lineage>
        <taxon>Bacteria</taxon>
        <taxon>Pseudomonadati</taxon>
        <taxon>Pseudomonadota</taxon>
        <taxon>Hydrogenophilia</taxon>
        <taxon>Hydrogenophilia incertae sedis</taxon>
        <taxon>Pelomicrobium</taxon>
    </lineage>
</organism>
<comment type="caution">
    <text evidence="1">The sequence shown here is derived from an EMBL/GenBank/DDBJ whole genome shotgun (WGS) entry which is preliminary data.</text>
</comment>
<accession>A0A5C7ETC8</accession>
<dbReference type="AlphaFoldDB" id="A0A5C7ETC8"/>
<protein>
    <submittedName>
        <fullName evidence="1">Uncharacterized protein</fullName>
    </submittedName>
</protein>
<dbReference type="OrthoDB" id="9376339at2"/>
<name>A0A5C7ETC8_9PROT</name>
<evidence type="ECO:0000313" key="2">
    <source>
        <dbReference type="Proteomes" id="UP000321201"/>
    </source>
</evidence>